<dbReference type="Proteomes" id="UP000182798">
    <property type="component" value="Unassembled WGS sequence"/>
</dbReference>
<reference evidence="2" key="1">
    <citation type="submission" date="2016-09" db="EMBL/GenBank/DDBJ databases">
        <title>Genome Sequence of Bathymodiolus thermophilus sulfur-oxidizing gill endosymbiont.</title>
        <authorList>
            <person name="Ponnudurai R."/>
            <person name="Kleiner M."/>
            <person name="Sayavedra L."/>
            <person name="Thuermer A."/>
            <person name="Felbeck H."/>
            <person name="Schlueter R."/>
            <person name="Schweder T."/>
            <person name="Markert S."/>
        </authorList>
    </citation>
    <scope>NUCLEOTIDE SEQUENCE [LARGE SCALE GENOMIC DNA]</scope>
    <source>
        <strain evidence="2">BAT/CrabSpa'14</strain>
    </source>
</reference>
<evidence type="ECO:0008006" key="3">
    <source>
        <dbReference type="Google" id="ProtNLM"/>
    </source>
</evidence>
<dbReference type="AlphaFoldDB" id="A0A1J5TS12"/>
<dbReference type="Gene3D" id="3.30.70.2940">
    <property type="match status" value="1"/>
</dbReference>
<comment type="caution">
    <text evidence="1">The sequence shown here is derived from an EMBL/GenBank/DDBJ whole genome shotgun (WGS) entry which is preliminary data.</text>
</comment>
<dbReference type="InterPro" id="IPR019117">
    <property type="entry name" value="CRISPR-assoc_protein_Cmr3"/>
</dbReference>
<protein>
    <recommendedName>
        <fullName evidence="3">Type III-B CRISPR module-associated protein Cmr3</fullName>
    </recommendedName>
</protein>
<dbReference type="RefSeq" id="WP_071565383.1">
    <property type="nucleotide sequence ID" value="NZ_MIQH01001227.1"/>
</dbReference>
<gene>
    <name evidence="1" type="ORF">BGC33_07785</name>
</gene>
<dbReference type="EMBL" id="MIQH01001227">
    <property type="protein sequence ID" value="OIR23695.1"/>
    <property type="molecule type" value="Genomic_DNA"/>
</dbReference>
<sequence length="385" mass="43455">MTMQFFEIKPTDTLFFRDGRPFNQDETITLAGVKSIFPPSPATVAGAIMAIYAKKMGWSGCGAWEKSIKDKLENKKTPLIFSGVFLKKGSDILFPVPQHLIELRPNGKKLKEIDNKNPCQNKEEKNRKFNELHELAFLTPSKDTYKTDLGEVYLPEVKNQKDETVIKPLDGYWITQAGLEQCLKLKKPNESTLYHQSELWQLESKTGIERNYETHSVNQGMLYTSTHIRMCTDVSIVIGVENLPIENLKNETIAINNELMILGGEARTANITNTNSIDSSIFNSTKNSNLIYIASPTPVTDPQAIPSVKTACMPRQMRIGGWNSVTFKPLPLTPFLVPGTVLFMKTENTEVEKNWADDWASNEFKVAQINKIYGQSFFGECNNDK</sequence>
<accession>A0A1J5TS12</accession>
<organism evidence="1 2">
    <name type="scientific">Bathymodiolus thermophilus thioautotrophic gill symbiont</name>
    <dbReference type="NCBI Taxonomy" id="2360"/>
    <lineage>
        <taxon>Bacteria</taxon>
        <taxon>Pseudomonadati</taxon>
        <taxon>Pseudomonadota</taxon>
        <taxon>Gammaproteobacteria</taxon>
        <taxon>sulfur-oxidizing symbionts</taxon>
    </lineage>
</organism>
<evidence type="ECO:0000313" key="2">
    <source>
        <dbReference type="Proteomes" id="UP000182798"/>
    </source>
</evidence>
<dbReference type="OrthoDB" id="6162707at2"/>
<name>A0A1J5TS12_9GAMM</name>
<proteinExistence type="predicted"/>
<dbReference type="Pfam" id="PF09700">
    <property type="entry name" value="Cas_Cmr3"/>
    <property type="match status" value="1"/>
</dbReference>
<evidence type="ECO:0000313" key="1">
    <source>
        <dbReference type="EMBL" id="OIR23695.1"/>
    </source>
</evidence>